<evidence type="ECO:0000256" key="1">
    <source>
        <dbReference type="ARBA" id="ARBA00007287"/>
    </source>
</evidence>
<dbReference type="Gene3D" id="1.10.10.10">
    <property type="entry name" value="Winged helix-like DNA-binding domain superfamily/Winged helix DNA-binding domain"/>
    <property type="match status" value="1"/>
</dbReference>
<dbReference type="Gene3D" id="2.30.30.690">
    <property type="match status" value="1"/>
</dbReference>
<dbReference type="InterPro" id="IPR036388">
    <property type="entry name" value="WH-like_DNA-bd_sf"/>
</dbReference>
<dbReference type="InterPro" id="IPR036390">
    <property type="entry name" value="WH_DNA-bd_sf"/>
</dbReference>
<dbReference type="InterPro" id="IPR011991">
    <property type="entry name" value="ArsR-like_HTH"/>
</dbReference>
<dbReference type="AlphaFoldDB" id="A0ABD5QZJ9"/>
<protein>
    <submittedName>
        <fullName evidence="4">TrmB family transcriptional regulator</fullName>
    </submittedName>
</protein>
<evidence type="ECO:0000313" key="4">
    <source>
        <dbReference type="EMBL" id="MFC5278076.1"/>
    </source>
</evidence>
<evidence type="ECO:0000313" key="5">
    <source>
        <dbReference type="Proteomes" id="UP001596118"/>
    </source>
</evidence>
<sequence>MRLEEVRGVLEDAELSPYQAKTFLALLKLGDASVSEIVENCVVPQPRIYDVLRSLDEKGFIETYEEDSLRARVVDPDTLVDELETKSERYAAAAEKIDSVWEQPPIGEHHIEIFNDFKQVVRNAIDGIQRANDSVTIAANGSEFLQLKSALMAAKQNGIVVQLSIHLEQSSNTDIDDLEPYLKDAASEVRYRHSSSPFLTLVDANRSYFGVPRRGRGYGMFVQDQALSSMLFRYFQDSLWGRWDVVYSDRSETFPKKFTDIRSCLTELIPHLESGERLIATINGYETGTGSETTIEGQIIDVVPDPDSDSSIYESREVTIVVETEDGTYDVGGFGAVVEDIRATLITIEDSA</sequence>
<accession>A0ABD5QZJ9</accession>
<dbReference type="SUPFAM" id="SSF46785">
    <property type="entry name" value="Winged helix' DNA-binding domain"/>
    <property type="match status" value="1"/>
</dbReference>
<dbReference type="Pfam" id="PF01978">
    <property type="entry name" value="TrmB"/>
    <property type="match status" value="1"/>
</dbReference>
<comment type="caution">
    <text evidence="4">The sequence shown here is derived from an EMBL/GenBank/DDBJ whole genome shotgun (WGS) entry which is preliminary data.</text>
</comment>
<feature type="domain" description="Transcription regulator TrmB N-terminal" evidence="2">
    <location>
        <begin position="10"/>
        <end position="76"/>
    </location>
</feature>
<dbReference type="EMBL" id="JBHSKY010000006">
    <property type="protein sequence ID" value="MFC5278076.1"/>
    <property type="molecule type" value="Genomic_DNA"/>
</dbReference>
<dbReference type="CDD" id="cd00090">
    <property type="entry name" value="HTH_ARSR"/>
    <property type="match status" value="1"/>
</dbReference>
<dbReference type="PANTHER" id="PTHR34293">
    <property type="entry name" value="HTH-TYPE TRANSCRIPTIONAL REGULATOR TRMBL2"/>
    <property type="match status" value="1"/>
</dbReference>
<dbReference type="InterPro" id="IPR021586">
    <property type="entry name" value="Tscrpt_reg_TrmB_C"/>
</dbReference>
<keyword evidence="5" id="KW-1185">Reference proteome</keyword>
<dbReference type="SUPFAM" id="SSF159071">
    <property type="entry name" value="TrmB C-terminal domain-like"/>
    <property type="match status" value="1"/>
</dbReference>
<evidence type="ECO:0000259" key="3">
    <source>
        <dbReference type="Pfam" id="PF11495"/>
    </source>
</evidence>
<evidence type="ECO:0000259" key="2">
    <source>
        <dbReference type="Pfam" id="PF01978"/>
    </source>
</evidence>
<dbReference type="Pfam" id="PF11495">
    <property type="entry name" value="Regulator_TrmB"/>
    <property type="match status" value="1"/>
</dbReference>
<comment type="similarity">
    <text evidence="1">Belongs to the transcriptional regulator TrmB family.</text>
</comment>
<dbReference type="InterPro" id="IPR051797">
    <property type="entry name" value="TrmB-like"/>
</dbReference>
<reference evidence="4 5" key="1">
    <citation type="journal article" date="2019" name="Int. J. Syst. Evol. Microbiol.">
        <title>The Global Catalogue of Microorganisms (GCM) 10K type strain sequencing project: providing services to taxonomists for standard genome sequencing and annotation.</title>
        <authorList>
            <consortium name="The Broad Institute Genomics Platform"/>
            <consortium name="The Broad Institute Genome Sequencing Center for Infectious Disease"/>
            <person name="Wu L."/>
            <person name="Ma J."/>
        </authorList>
    </citation>
    <scope>NUCLEOTIDE SEQUENCE [LARGE SCALE GENOMIC DNA]</scope>
    <source>
        <strain evidence="4 5">CGMCC 1.12124</strain>
    </source>
</reference>
<feature type="domain" description="Transcription regulator TrmB C-terminal" evidence="3">
    <location>
        <begin position="111"/>
        <end position="349"/>
    </location>
</feature>
<name>A0ABD5QZJ9_9EURY</name>
<dbReference type="RefSeq" id="WP_256410291.1">
    <property type="nucleotide sequence ID" value="NZ_JANHDM010000001.1"/>
</dbReference>
<dbReference type="InterPro" id="IPR002831">
    <property type="entry name" value="Tscrpt_reg_TrmB_N"/>
</dbReference>
<dbReference type="Proteomes" id="UP001596118">
    <property type="component" value="Unassembled WGS sequence"/>
</dbReference>
<gene>
    <name evidence="4" type="ORF">ACFPM1_04765</name>
</gene>
<proteinExistence type="inferred from homology"/>
<organism evidence="4 5">
    <name type="scientific">Halorubrum rubrum</name>
    <dbReference type="NCBI Taxonomy" id="1126240"/>
    <lineage>
        <taxon>Archaea</taxon>
        <taxon>Methanobacteriati</taxon>
        <taxon>Methanobacteriota</taxon>
        <taxon>Stenosarchaea group</taxon>
        <taxon>Halobacteria</taxon>
        <taxon>Halobacteriales</taxon>
        <taxon>Haloferacaceae</taxon>
        <taxon>Halorubrum</taxon>
    </lineage>
</organism>
<dbReference type="PANTHER" id="PTHR34293:SF1">
    <property type="entry name" value="HTH-TYPE TRANSCRIPTIONAL REGULATOR TRMBL2"/>
    <property type="match status" value="1"/>
</dbReference>